<evidence type="ECO:0000259" key="2">
    <source>
        <dbReference type="Pfam" id="PF00144"/>
    </source>
</evidence>
<dbReference type="PANTHER" id="PTHR46825:SF9">
    <property type="entry name" value="BETA-LACTAMASE-RELATED DOMAIN-CONTAINING PROTEIN"/>
    <property type="match status" value="1"/>
</dbReference>
<dbReference type="Gene3D" id="3.40.710.10">
    <property type="entry name" value="DD-peptidase/beta-lactamase superfamily"/>
    <property type="match status" value="1"/>
</dbReference>
<dbReference type="InterPro" id="IPR012338">
    <property type="entry name" value="Beta-lactam/transpept-like"/>
</dbReference>
<name>A0A512DGN1_9CELL</name>
<feature type="compositionally biased region" description="Basic and acidic residues" evidence="1">
    <location>
        <begin position="1"/>
        <end position="15"/>
    </location>
</feature>
<dbReference type="SUPFAM" id="SSF56601">
    <property type="entry name" value="beta-lactamase/transpeptidase-like"/>
    <property type="match status" value="1"/>
</dbReference>
<feature type="region of interest" description="Disordered" evidence="1">
    <location>
        <begin position="1"/>
        <end position="29"/>
    </location>
</feature>
<sequence length="504" mass="53271">MTHDDVRETRTDEAVPARTGTPPSAAGNGAWDAVGAAVRDAAAYAEQWLAVQHRVHDLPGIQVAVGLGDDVVLSRAYGVADVTTGERLTPEHLFRVASHSKTFTATLVMQLAESGALRLDDRLDAWLEHLSASPLGGATVRDLLGHGAGVSRDSDDGDFWQLVGPFPDDDALRRITAVGADVLPVAERFKYSNLGYGLLGLVVEAAGGKSYAELLAASVTVPLGLDRTGADWDDSVTGTLATGHTGRATSRPGEPRRPIAPVPTGALAPATGVCSTAEDMVRFAAGHYLGDTRLLSDAAKRRMQRPEWAGVRPDEDYGLGLIVATVDGRRTVGHSGGFPGYITRTLWDPADRFAVSVLTNAIDGPATTLATTVVRLVDLAATVPLDPRTAARDTERLDRFTGRFANLWGLMDVVRLGGRLYAFDPTATDLTATPVHLTPEDDSTLRIGGGTGYGSPGETFRYTWAQDGSVRSVRAGSSQTMHPADAYVDALAERSEVTGAIDLA</sequence>
<protein>
    <recommendedName>
        <fullName evidence="2">Beta-lactamase-related domain-containing protein</fullName>
    </recommendedName>
</protein>
<evidence type="ECO:0000313" key="3">
    <source>
        <dbReference type="EMBL" id="GEO35576.1"/>
    </source>
</evidence>
<accession>A0A512DGN1</accession>
<proteinExistence type="predicted"/>
<dbReference type="Pfam" id="PF00144">
    <property type="entry name" value="Beta-lactamase"/>
    <property type="match status" value="1"/>
</dbReference>
<organism evidence="3 4">
    <name type="scientific">Cellulomonas aerilata</name>
    <dbReference type="NCBI Taxonomy" id="515326"/>
    <lineage>
        <taxon>Bacteria</taxon>
        <taxon>Bacillati</taxon>
        <taxon>Actinomycetota</taxon>
        <taxon>Actinomycetes</taxon>
        <taxon>Micrococcales</taxon>
        <taxon>Cellulomonadaceae</taxon>
        <taxon>Cellulomonas</taxon>
    </lineage>
</organism>
<dbReference type="RefSeq" id="WP_146906617.1">
    <property type="nucleotide sequence ID" value="NZ_BAAARM010000006.1"/>
</dbReference>
<comment type="caution">
    <text evidence="3">The sequence shown here is derived from an EMBL/GenBank/DDBJ whole genome shotgun (WGS) entry which is preliminary data.</text>
</comment>
<dbReference type="InterPro" id="IPR001466">
    <property type="entry name" value="Beta-lactam-related"/>
</dbReference>
<feature type="domain" description="Beta-lactamase-related" evidence="2">
    <location>
        <begin position="52"/>
        <end position="364"/>
    </location>
</feature>
<dbReference type="InterPro" id="IPR050491">
    <property type="entry name" value="AmpC-like"/>
</dbReference>
<evidence type="ECO:0000256" key="1">
    <source>
        <dbReference type="SAM" id="MobiDB-lite"/>
    </source>
</evidence>
<keyword evidence="4" id="KW-1185">Reference proteome</keyword>
<dbReference type="AlphaFoldDB" id="A0A512DGN1"/>
<dbReference type="Proteomes" id="UP000321181">
    <property type="component" value="Unassembled WGS sequence"/>
</dbReference>
<dbReference type="EMBL" id="BJYY01000021">
    <property type="protein sequence ID" value="GEO35576.1"/>
    <property type="molecule type" value="Genomic_DNA"/>
</dbReference>
<dbReference type="OrthoDB" id="3863176at2"/>
<evidence type="ECO:0000313" key="4">
    <source>
        <dbReference type="Proteomes" id="UP000321181"/>
    </source>
</evidence>
<reference evidence="3 4" key="1">
    <citation type="submission" date="2019-07" db="EMBL/GenBank/DDBJ databases">
        <title>Whole genome shotgun sequence of Cellulomonas aerilata NBRC 106308.</title>
        <authorList>
            <person name="Hosoyama A."/>
            <person name="Uohara A."/>
            <person name="Ohji S."/>
            <person name="Ichikawa N."/>
        </authorList>
    </citation>
    <scope>NUCLEOTIDE SEQUENCE [LARGE SCALE GENOMIC DNA]</scope>
    <source>
        <strain evidence="3 4">NBRC 106308</strain>
    </source>
</reference>
<dbReference type="PANTHER" id="PTHR46825">
    <property type="entry name" value="D-ALANYL-D-ALANINE-CARBOXYPEPTIDASE/ENDOPEPTIDASE AMPH"/>
    <property type="match status" value="1"/>
</dbReference>
<gene>
    <name evidence="3" type="ORF">CAE01nite_33010</name>
</gene>